<dbReference type="Proteomes" id="UP000593741">
    <property type="component" value="Genome"/>
</dbReference>
<dbReference type="RefSeq" id="YP_010112266.1">
    <property type="nucleotide sequence ID" value="NC_055890.1"/>
</dbReference>
<dbReference type="EMBL" id="MT774397">
    <property type="protein sequence ID" value="QOR56814.1"/>
    <property type="molecule type" value="Genomic_DNA"/>
</dbReference>
<evidence type="ECO:0000313" key="1">
    <source>
        <dbReference type="EMBL" id="QOR56814.1"/>
    </source>
</evidence>
<proteinExistence type="predicted"/>
<accession>A0A7M1RRQ1</accession>
<keyword evidence="2" id="KW-1185">Reference proteome</keyword>
<organism evidence="1 2">
    <name type="scientific">uncultured phage cr56_1</name>
    <dbReference type="NCBI Taxonomy" id="2772081"/>
    <lineage>
        <taxon>Viruses</taxon>
        <taxon>Duplodnaviria</taxon>
        <taxon>Heunggongvirae</taxon>
        <taxon>Uroviricota</taxon>
        <taxon>Caudoviricetes</taxon>
        <taxon>Crassvirales</taxon>
        <taxon>Suoliviridae</taxon>
        <taxon>Loutivirinae</taxon>
        <taxon>Buchavirus</taxon>
        <taxon>Buchavirus faecalis</taxon>
    </lineage>
</organism>
<dbReference type="GeneID" id="65130733"/>
<reference evidence="1 2" key="1">
    <citation type="submission" date="2020-07" db="EMBL/GenBank/DDBJ databases">
        <title>Taxonomic proposal: Crassvirales, a new order of highly abundant and diverse bacterial viruses.</title>
        <authorList>
            <person name="Shkoporov A.N."/>
            <person name="Stockdale S.R."/>
            <person name="Guerin E."/>
            <person name="Ross R.P."/>
            <person name="Hill C."/>
        </authorList>
    </citation>
    <scope>NUCLEOTIDE SEQUENCE [LARGE SCALE GENOMIC DNA]</scope>
</reference>
<name>A0A7M1RRQ1_9CAUD</name>
<sequence>MKAVLILINGNYRSNKHEEDLIKDIISTVCTNTDAEGANALNVKTYDETDLLKLMTSNIDDNTFKGVDTFKNKLISFCNKIHETVGDPILFHTDEDFKLEFIKYFVNDSTFRTDHKEVITYLVKRVGVKTNKSVVINVLKDFHLENIGKYIKEINDVVELV</sequence>
<protein>
    <submittedName>
        <fullName evidence="1">Uncharacterized protein</fullName>
    </submittedName>
</protein>
<dbReference type="KEGG" id="vg:65130733"/>
<evidence type="ECO:0000313" key="2">
    <source>
        <dbReference type="Proteomes" id="UP000593741"/>
    </source>
</evidence>